<keyword evidence="3" id="KW-0547">Nucleotide-binding</keyword>
<dbReference type="Pfam" id="PF00270">
    <property type="entry name" value="DEAD"/>
    <property type="match status" value="1"/>
</dbReference>
<dbReference type="SUPFAM" id="SSF52540">
    <property type="entry name" value="P-loop containing nucleoside triphosphate hydrolases"/>
    <property type="match status" value="1"/>
</dbReference>
<dbReference type="InterPro" id="IPR014001">
    <property type="entry name" value="Helicase_ATP-bd"/>
</dbReference>
<evidence type="ECO:0000313" key="18">
    <source>
        <dbReference type="EnsemblMetazoa" id="tetur02g11710.1"/>
    </source>
</evidence>
<evidence type="ECO:0000256" key="11">
    <source>
        <dbReference type="ARBA" id="ARBA00034808"/>
    </source>
</evidence>
<evidence type="ECO:0000256" key="3">
    <source>
        <dbReference type="ARBA" id="ARBA00022741"/>
    </source>
</evidence>
<dbReference type="SMART" id="SM00487">
    <property type="entry name" value="DEXDc"/>
    <property type="match status" value="1"/>
</dbReference>
<evidence type="ECO:0000256" key="4">
    <source>
        <dbReference type="ARBA" id="ARBA00022801"/>
    </source>
</evidence>
<evidence type="ECO:0000313" key="19">
    <source>
        <dbReference type="Proteomes" id="UP000015104"/>
    </source>
</evidence>
<dbReference type="Gene3D" id="4.10.60.10">
    <property type="entry name" value="Zinc finger, CCHC-type"/>
    <property type="match status" value="1"/>
</dbReference>
<dbReference type="InterPro" id="IPR011545">
    <property type="entry name" value="DEAD/DEAH_box_helicase_dom"/>
</dbReference>
<evidence type="ECO:0000256" key="12">
    <source>
        <dbReference type="ARBA" id="ARBA00049360"/>
    </source>
</evidence>
<dbReference type="CDD" id="cd18018">
    <property type="entry name" value="DEXHc_RecQ4-like"/>
    <property type="match status" value="1"/>
</dbReference>
<dbReference type="GO" id="GO:0003677">
    <property type="term" value="F:DNA binding"/>
    <property type="evidence" value="ECO:0007669"/>
    <property type="project" value="UniProtKB-KW"/>
</dbReference>
<dbReference type="GO" id="GO:0016787">
    <property type="term" value="F:hydrolase activity"/>
    <property type="evidence" value="ECO:0007669"/>
    <property type="project" value="UniProtKB-KW"/>
</dbReference>
<dbReference type="STRING" id="32264.T1JXF1"/>
<dbReference type="InterPro" id="IPR027417">
    <property type="entry name" value="P-loop_NTPase"/>
</dbReference>
<reference evidence="18" key="2">
    <citation type="submission" date="2015-06" db="UniProtKB">
        <authorList>
            <consortium name="EnsemblMetazoa"/>
        </authorList>
    </citation>
    <scope>IDENTIFICATION</scope>
</reference>
<keyword evidence="9" id="KW-0539">Nucleus</keyword>
<dbReference type="GO" id="GO:0008270">
    <property type="term" value="F:zinc ion binding"/>
    <property type="evidence" value="ECO:0007669"/>
    <property type="project" value="UniProtKB-KW"/>
</dbReference>
<dbReference type="GO" id="GO:0005694">
    <property type="term" value="C:chromosome"/>
    <property type="evidence" value="ECO:0007669"/>
    <property type="project" value="TreeGrafter"/>
</dbReference>
<evidence type="ECO:0000259" key="15">
    <source>
        <dbReference type="PROSITE" id="PS50158"/>
    </source>
</evidence>
<dbReference type="PROSITE" id="PS51192">
    <property type="entry name" value="HELICASE_ATP_BIND_1"/>
    <property type="match status" value="1"/>
</dbReference>
<name>T1JXF1_TETUR</name>
<evidence type="ECO:0000256" key="2">
    <source>
        <dbReference type="ARBA" id="ARBA00005446"/>
    </source>
</evidence>
<proteinExistence type="inferred from homology"/>
<dbReference type="Gene3D" id="3.40.50.300">
    <property type="entry name" value="P-loop containing nucleotide triphosphate hydrolases"/>
    <property type="match status" value="2"/>
</dbReference>
<evidence type="ECO:0000256" key="1">
    <source>
        <dbReference type="ARBA" id="ARBA00004123"/>
    </source>
</evidence>
<dbReference type="NCBIfam" id="TIGR00614">
    <property type="entry name" value="recQ_fam"/>
    <property type="match status" value="1"/>
</dbReference>
<evidence type="ECO:0000256" key="7">
    <source>
        <dbReference type="ARBA" id="ARBA00023125"/>
    </source>
</evidence>
<dbReference type="Pfam" id="PF00098">
    <property type="entry name" value="zf-CCHC"/>
    <property type="match status" value="1"/>
</dbReference>
<dbReference type="GO" id="GO:0005634">
    <property type="term" value="C:nucleus"/>
    <property type="evidence" value="ECO:0007669"/>
    <property type="project" value="UniProtKB-SubCell"/>
</dbReference>
<dbReference type="PANTHER" id="PTHR13710">
    <property type="entry name" value="DNA HELICASE RECQ FAMILY MEMBER"/>
    <property type="match status" value="1"/>
</dbReference>
<dbReference type="EMBL" id="CAEY01000828">
    <property type="status" value="NOT_ANNOTATED_CDS"/>
    <property type="molecule type" value="Genomic_DNA"/>
</dbReference>
<dbReference type="InterPro" id="IPR001650">
    <property type="entry name" value="Helicase_C-like"/>
</dbReference>
<feature type="region of interest" description="Disordered" evidence="14">
    <location>
        <begin position="502"/>
        <end position="532"/>
    </location>
</feature>
<dbReference type="PANTHER" id="PTHR13710:SF108">
    <property type="entry name" value="ATP-DEPENDENT DNA HELICASE Q4"/>
    <property type="match status" value="1"/>
</dbReference>
<evidence type="ECO:0000256" key="14">
    <source>
        <dbReference type="SAM" id="MobiDB-lite"/>
    </source>
</evidence>
<dbReference type="AlphaFoldDB" id="T1JXF1"/>
<dbReference type="Pfam" id="PF00271">
    <property type="entry name" value="Helicase_C"/>
    <property type="match status" value="1"/>
</dbReference>
<keyword evidence="13" id="KW-0862">Zinc</keyword>
<reference evidence="19" key="1">
    <citation type="submission" date="2011-08" db="EMBL/GenBank/DDBJ databases">
        <authorList>
            <person name="Rombauts S."/>
        </authorList>
    </citation>
    <scope>NUCLEOTIDE SEQUENCE</scope>
    <source>
        <strain evidence="19">London</strain>
    </source>
</reference>
<dbReference type="eggNOG" id="KOG0351">
    <property type="taxonomic scope" value="Eukaryota"/>
</dbReference>
<evidence type="ECO:0000259" key="16">
    <source>
        <dbReference type="PROSITE" id="PS51192"/>
    </source>
</evidence>
<keyword evidence="6" id="KW-0067">ATP-binding</keyword>
<dbReference type="SUPFAM" id="SSF57756">
    <property type="entry name" value="Retrovirus zinc finger-like domains"/>
    <property type="match status" value="1"/>
</dbReference>
<dbReference type="EC" id="5.6.2.4" evidence="11"/>
<evidence type="ECO:0000256" key="5">
    <source>
        <dbReference type="ARBA" id="ARBA00022806"/>
    </source>
</evidence>
<comment type="similarity">
    <text evidence="2">Belongs to the helicase family. RecQ subfamily.</text>
</comment>
<dbReference type="FunFam" id="3.40.50.300:FF:000772">
    <property type="entry name" value="ATP-dependent DNA helicase Q4"/>
    <property type="match status" value="1"/>
</dbReference>
<comment type="catalytic activity">
    <reaction evidence="12">
        <text>ATP + H2O = ADP + phosphate + H(+)</text>
        <dbReference type="Rhea" id="RHEA:13065"/>
        <dbReference type="ChEBI" id="CHEBI:15377"/>
        <dbReference type="ChEBI" id="CHEBI:15378"/>
        <dbReference type="ChEBI" id="CHEBI:30616"/>
        <dbReference type="ChEBI" id="CHEBI:43474"/>
        <dbReference type="ChEBI" id="CHEBI:456216"/>
    </reaction>
</comment>
<evidence type="ECO:0000256" key="8">
    <source>
        <dbReference type="ARBA" id="ARBA00023235"/>
    </source>
</evidence>
<keyword evidence="19" id="KW-1185">Reference proteome</keyword>
<dbReference type="OrthoDB" id="18781at2759"/>
<evidence type="ECO:0000256" key="10">
    <source>
        <dbReference type="ARBA" id="ARBA00034617"/>
    </source>
</evidence>
<dbReference type="SMART" id="SM00490">
    <property type="entry name" value="HELICc"/>
    <property type="match status" value="1"/>
</dbReference>
<keyword evidence="13" id="KW-0479">Metal-binding</keyword>
<keyword evidence="5" id="KW-0347">Helicase</keyword>
<dbReference type="GO" id="GO:0009378">
    <property type="term" value="F:four-way junction helicase activity"/>
    <property type="evidence" value="ECO:0007669"/>
    <property type="project" value="TreeGrafter"/>
</dbReference>
<dbReference type="OMA" id="AYCYTIV"/>
<organism evidence="18 19">
    <name type="scientific">Tetranychus urticae</name>
    <name type="common">Two-spotted spider mite</name>
    <dbReference type="NCBI Taxonomy" id="32264"/>
    <lineage>
        <taxon>Eukaryota</taxon>
        <taxon>Metazoa</taxon>
        <taxon>Ecdysozoa</taxon>
        <taxon>Arthropoda</taxon>
        <taxon>Chelicerata</taxon>
        <taxon>Arachnida</taxon>
        <taxon>Acari</taxon>
        <taxon>Acariformes</taxon>
        <taxon>Trombidiformes</taxon>
        <taxon>Prostigmata</taxon>
        <taxon>Eleutherengona</taxon>
        <taxon>Raphignathae</taxon>
        <taxon>Tetranychoidea</taxon>
        <taxon>Tetranychidae</taxon>
        <taxon>Tetranychus</taxon>
    </lineage>
</organism>
<dbReference type="GO" id="GO:0043138">
    <property type="term" value="F:3'-5' DNA helicase activity"/>
    <property type="evidence" value="ECO:0007669"/>
    <property type="project" value="UniProtKB-EC"/>
</dbReference>
<keyword evidence="4" id="KW-0378">Hydrolase</keyword>
<evidence type="ECO:0000256" key="13">
    <source>
        <dbReference type="PROSITE-ProRule" id="PRU00047"/>
    </source>
</evidence>
<dbReference type="PROSITE" id="PS50158">
    <property type="entry name" value="ZF_CCHC"/>
    <property type="match status" value="1"/>
</dbReference>
<feature type="compositionally biased region" description="Acidic residues" evidence="14">
    <location>
        <begin position="504"/>
        <end position="513"/>
    </location>
</feature>
<keyword evidence="7" id="KW-0238">DNA-binding</keyword>
<dbReference type="InterPro" id="IPR001878">
    <property type="entry name" value="Znf_CCHC"/>
</dbReference>
<feature type="domain" description="Helicase ATP-binding" evidence="16">
    <location>
        <begin position="134"/>
        <end position="307"/>
    </location>
</feature>
<dbReference type="InterPro" id="IPR004589">
    <property type="entry name" value="DNA_helicase_ATP-dep_RecQ"/>
</dbReference>
<dbReference type="EnsemblMetazoa" id="tetur02g11710.1">
    <property type="protein sequence ID" value="tetur02g11710.1"/>
    <property type="gene ID" value="tetur02g11710"/>
</dbReference>
<gene>
    <name evidence="18" type="primary">107371530</name>
</gene>
<dbReference type="GO" id="GO:0000724">
    <property type="term" value="P:double-strand break repair via homologous recombination"/>
    <property type="evidence" value="ECO:0007669"/>
    <property type="project" value="TreeGrafter"/>
</dbReference>
<evidence type="ECO:0000259" key="17">
    <source>
        <dbReference type="PROSITE" id="PS51194"/>
    </source>
</evidence>
<dbReference type="GO" id="GO:0005524">
    <property type="term" value="F:ATP binding"/>
    <property type="evidence" value="ECO:0007669"/>
    <property type="project" value="UniProtKB-KW"/>
</dbReference>
<keyword evidence="8" id="KW-0413">Isomerase</keyword>
<dbReference type="SMART" id="SM00343">
    <property type="entry name" value="ZnF_C2HC"/>
    <property type="match status" value="1"/>
</dbReference>
<dbReference type="InterPro" id="IPR036875">
    <property type="entry name" value="Znf_CCHC_sf"/>
</dbReference>
<feature type="domain" description="CCHC-type" evidence="15">
    <location>
        <begin position="48"/>
        <end position="63"/>
    </location>
</feature>
<feature type="domain" description="Helicase C-terminal" evidence="17">
    <location>
        <begin position="327"/>
        <end position="494"/>
    </location>
</feature>
<keyword evidence="13" id="KW-0863">Zinc-finger</keyword>
<comment type="subcellular location">
    <subcellularLocation>
        <location evidence="1">Nucleus</location>
    </subcellularLocation>
</comment>
<sequence>MGKTGSENFRKINLKKKVFCSRGFKKTNVRNFKRKAWKAKYKGRSSTCFVCGEEGHWANACPNKDQIKETFASDALDDSAELDALLDDDLDLQTLTLPTVTPILPEDGDYTPLIDEALDEFGFAQFRPNQRETIKRILQGQSTLLISSTGSGKSLCYQLPAYILWKRKKYITLVVSPLISLMEDQLVNLPKPMTAVCLHSGLKSDKKENNLNLLRKGYAQVLFISPEYIVGGSNFHELATLPLIAFTCIDEAHCLSEWSHNFRPSYLQLYRVLKEKLNIKTFLALTATATYDTCLQITKNLGITRNDIIGITKIPQNLILSVSRDTDKDNALIELLKSKKMRNLESIIVYCTRRDDTVRLASFIRTSMQDCKSDNKSLTWDARPYHAGLPPDEKNRVQKFFITGKVRVVVATIAFGMGINKSNVRAIIHYNLPKSFESYVQEIGRAGRDYSLAYCHLFLDPLCKDLFELKKYVFSNSCDRSSIEKLVGKLFKKCKCDTLGNGDDMNESEDEEDDKKSKENNEDENMEKAATNSEIQCPGHEVALPIDELTMDLDMKEENILTLISFLELNYPEKNVTILPSGYSNCRLLSYIDGFAGLKEMASKCPPVAVAMALRKNKTEESNMLEFNFIDIATMLGLPSAEVRRQLRSLEWNTLPDGRKTRGKARIELTKLSIKVKAPGNLKQTELDAIIDFLYNYVSSQERVEINRLDYIYDTFTKFSLPTCVDKIDLKKSNQLKETLNKYFSHGFQESECVFNLKTVLNAKNLQSKINSRQIAEPCDIDQIHRDIRHLINMHGEYNWTPRAVARILQGISSPRFPAEIWGKVYQFWRAHVNLDFYTLLQIAEEELTRIS</sequence>
<dbReference type="Proteomes" id="UP000015104">
    <property type="component" value="Unassembled WGS sequence"/>
</dbReference>
<accession>T1JXF1</accession>
<evidence type="ECO:0000256" key="9">
    <source>
        <dbReference type="ARBA" id="ARBA00023242"/>
    </source>
</evidence>
<dbReference type="GO" id="GO:0005737">
    <property type="term" value="C:cytoplasm"/>
    <property type="evidence" value="ECO:0007669"/>
    <property type="project" value="TreeGrafter"/>
</dbReference>
<evidence type="ECO:0000256" key="6">
    <source>
        <dbReference type="ARBA" id="ARBA00022840"/>
    </source>
</evidence>
<protein>
    <recommendedName>
        <fullName evidence="11">DNA 3'-5' helicase</fullName>
        <ecNumber evidence="11">5.6.2.4</ecNumber>
    </recommendedName>
</protein>
<comment type="catalytic activity">
    <reaction evidence="10">
        <text>Couples ATP hydrolysis with the unwinding of duplex DNA by translocating in the 3'-5' direction.</text>
        <dbReference type="EC" id="5.6.2.4"/>
    </reaction>
</comment>
<dbReference type="PROSITE" id="PS51194">
    <property type="entry name" value="HELICASE_CTER"/>
    <property type="match status" value="1"/>
</dbReference>
<dbReference type="HOGENOM" id="CLU_001103_10_2_1"/>